<dbReference type="PANTHER" id="PTHR31964">
    <property type="entry name" value="ADENINE NUCLEOTIDE ALPHA HYDROLASES-LIKE SUPERFAMILY PROTEIN"/>
    <property type="match status" value="1"/>
</dbReference>
<dbReference type="Gene3D" id="3.40.50.620">
    <property type="entry name" value="HUPs"/>
    <property type="match status" value="1"/>
</dbReference>
<evidence type="ECO:0000256" key="1">
    <source>
        <dbReference type="ARBA" id="ARBA00008791"/>
    </source>
</evidence>
<gene>
    <name evidence="3" type="ORF">ABID56_001378</name>
</gene>
<evidence type="ECO:0000313" key="3">
    <source>
        <dbReference type="EMBL" id="MET3683283.1"/>
    </source>
</evidence>
<keyword evidence="4" id="KW-1185">Reference proteome</keyword>
<name>A0ABV2KUN0_9BACI</name>
<comment type="similarity">
    <text evidence="1">Belongs to the universal stress protein A family.</text>
</comment>
<proteinExistence type="inferred from homology"/>
<sequence length="156" mass="17216">MQGLFSNVLVAYDGSPDSQKALKIAEGMVKQQEGKLYVIFIEEHNPHIHPEPYNNEWLNDPATTPELLGELDSEEHGRLADQVMKQAKEEVSEDVDVYFEVIAGPASRRIVQESEDKDADIIVIGNRGLGGLKRLVMGSVSNQITNDASCPVLVTK</sequence>
<dbReference type="InterPro" id="IPR014729">
    <property type="entry name" value="Rossmann-like_a/b/a_fold"/>
</dbReference>
<feature type="domain" description="UspA" evidence="2">
    <location>
        <begin position="5"/>
        <end position="156"/>
    </location>
</feature>
<dbReference type="InterPro" id="IPR006015">
    <property type="entry name" value="Universal_stress_UspA"/>
</dbReference>
<dbReference type="RefSeq" id="WP_354219865.1">
    <property type="nucleotide sequence ID" value="NZ_JBEPMX010000006.1"/>
</dbReference>
<comment type="caution">
    <text evidence="3">The sequence shown here is derived from an EMBL/GenBank/DDBJ whole genome shotgun (WGS) entry which is preliminary data.</text>
</comment>
<dbReference type="Proteomes" id="UP001549167">
    <property type="component" value="Unassembled WGS sequence"/>
</dbReference>
<dbReference type="InterPro" id="IPR006016">
    <property type="entry name" value="UspA"/>
</dbReference>
<evidence type="ECO:0000259" key="2">
    <source>
        <dbReference type="Pfam" id="PF00582"/>
    </source>
</evidence>
<protein>
    <submittedName>
        <fullName evidence="3">Nucleotide-binding universal stress UspA family protein</fullName>
    </submittedName>
</protein>
<dbReference type="EMBL" id="JBEPMX010000006">
    <property type="protein sequence ID" value="MET3683283.1"/>
    <property type="molecule type" value="Genomic_DNA"/>
</dbReference>
<organism evidence="3 4">
    <name type="scientific">Alkalibacillus flavidus</name>
    <dbReference type="NCBI Taxonomy" id="546021"/>
    <lineage>
        <taxon>Bacteria</taxon>
        <taxon>Bacillati</taxon>
        <taxon>Bacillota</taxon>
        <taxon>Bacilli</taxon>
        <taxon>Bacillales</taxon>
        <taxon>Bacillaceae</taxon>
        <taxon>Alkalibacillus</taxon>
    </lineage>
</organism>
<dbReference type="Pfam" id="PF00582">
    <property type="entry name" value="Usp"/>
    <property type="match status" value="1"/>
</dbReference>
<dbReference type="CDD" id="cd00293">
    <property type="entry name" value="USP-like"/>
    <property type="match status" value="1"/>
</dbReference>
<dbReference type="PRINTS" id="PR01438">
    <property type="entry name" value="UNVRSLSTRESS"/>
</dbReference>
<reference evidence="3 4" key="1">
    <citation type="submission" date="2024-06" db="EMBL/GenBank/DDBJ databases">
        <title>Genomic Encyclopedia of Type Strains, Phase IV (KMG-IV): sequencing the most valuable type-strain genomes for metagenomic binning, comparative biology and taxonomic classification.</title>
        <authorList>
            <person name="Goeker M."/>
        </authorList>
    </citation>
    <scope>NUCLEOTIDE SEQUENCE [LARGE SCALE GENOMIC DNA]</scope>
    <source>
        <strain evidence="3 4">DSM 23520</strain>
    </source>
</reference>
<dbReference type="SUPFAM" id="SSF52402">
    <property type="entry name" value="Adenine nucleotide alpha hydrolases-like"/>
    <property type="match status" value="1"/>
</dbReference>
<dbReference type="PANTHER" id="PTHR31964:SF113">
    <property type="entry name" value="USPA DOMAIN-CONTAINING PROTEIN"/>
    <property type="match status" value="1"/>
</dbReference>
<evidence type="ECO:0000313" key="4">
    <source>
        <dbReference type="Proteomes" id="UP001549167"/>
    </source>
</evidence>
<accession>A0ABV2KUN0</accession>